<organism evidence="2 3">
    <name type="scientific">Agrocybe pediades</name>
    <dbReference type="NCBI Taxonomy" id="84607"/>
    <lineage>
        <taxon>Eukaryota</taxon>
        <taxon>Fungi</taxon>
        <taxon>Dikarya</taxon>
        <taxon>Basidiomycota</taxon>
        <taxon>Agaricomycotina</taxon>
        <taxon>Agaricomycetes</taxon>
        <taxon>Agaricomycetidae</taxon>
        <taxon>Agaricales</taxon>
        <taxon>Agaricineae</taxon>
        <taxon>Strophariaceae</taxon>
        <taxon>Agrocybe</taxon>
    </lineage>
</organism>
<keyword evidence="3" id="KW-1185">Reference proteome</keyword>
<dbReference type="Pfam" id="PF12937">
    <property type="entry name" value="F-box-like"/>
    <property type="match status" value="1"/>
</dbReference>
<evidence type="ECO:0000313" key="3">
    <source>
        <dbReference type="Proteomes" id="UP000521872"/>
    </source>
</evidence>
<evidence type="ECO:0000313" key="2">
    <source>
        <dbReference type="EMBL" id="KAF4621250.1"/>
    </source>
</evidence>
<gene>
    <name evidence="2" type="ORF">D9613_000052</name>
</gene>
<accession>A0A8H4R2Z1</accession>
<dbReference type="PROSITE" id="PS50181">
    <property type="entry name" value="FBOX"/>
    <property type="match status" value="1"/>
</dbReference>
<dbReference type="SUPFAM" id="SSF81383">
    <property type="entry name" value="F-box domain"/>
    <property type="match status" value="1"/>
</dbReference>
<proteinExistence type="predicted"/>
<feature type="domain" description="F-box" evidence="1">
    <location>
        <begin position="32"/>
        <end position="78"/>
    </location>
</feature>
<dbReference type="EMBL" id="JAACJL010000015">
    <property type="protein sequence ID" value="KAF4621250.1"/>
    <property type="molecule type" value="Genomic_DNA"/>
</dbReference>
<dbReference type="InterPro" id="IPR001810">
    <property type="entry name" value="F-box_dom"/>
</dbReference>
<evidence type="ECO:0000259" key="1">
    <source>
        <dbReference type="PROSITE" id="PS50181"/>
    </source>
</evidence>
<protein>
    <recommendedName>
        <fullName evidence="1">F-box domain-containing protein</fullName>
    </recommendedName>
</protein>
<dbReference type="Proteomes" id="UP000521872">
    <property type="component" value="Unassembled WGS sequence"/>
</dbReference>
<dbReference type="InterPro" id="IPR036047">
    <property type="entry name" value="F-box-like_dom_sf"/>
</dbReference>
<comment type="caution">
    <text evidence="2">The sequence shown here is derived from an EMBL/GenBank/DDBJ whole genome shotgun (WGS) entry which is preliminary data.</text>
</comment>
<reference evidence="2 3" key="1">
    <citation type="submission" date="2019-12" db="EMBL/GenBank/DDBJ databases">
        <authorList>
            <person name="Floudas D."/>
            <person name="Bentzer J."/>
            <person name="Ahren D."/>
            <person name="Johansson T."/>
            <person name="Persson P."/>
            <person name="Tunlid A."/>
        </authorList>
    </citation>
    <scope>NUCLEOTIDE SEQUENCE [LARGE SCALE GENOMIC DNA]</scope>
    <source>
        <strain evidence="2 3">CBS 102.39</strain>
    </source>
</reference>
<name>A0A8H4R2Z1_9AGAR</name>
<sequence>MLSRVSTSGLAQTLWEKLYHRLRSSLFVQRDVPTITTLPLEILIQVLQELDFLDVLRVRQTCKLLCRATTARPIWIDLFEECERSTPGLIKLEKPLDLYSSEELERVVIVAKSTEMGWRGRDDTPSRRRHIEDIEVYQDVYLVPGGRWLLVFHFTGEISYHDLDSADYRKKRILVAGDVRLARCNMTFFAVDVSNRTPWQNFKLAQYVAEDPFHLEGDIYRAVRIWDIAFVIEGQTVTGLRATRLKTILVDPDVVDSHISLSLRDEHLLYAVSPEDERGFEARVQYICVVEWMLIEDGSLDYPRKLIKTDKEADEMYILPNNRVSVYWRRRLLVYDYSAAECTDHLPKALDDDVELTPPAECPLLPCGLHTVISAPFEAQDGTVCFLGFSSNAICENESAQSISIPYDFGTPGASSPEISKKLLIPLPPHDYCDTWSARYMFGRRRGILYKTIPRTDYTQLILLEYDLEQEFTPDYLPVIKVSTFQRYMSEGQGQETQDWSSYETPFRNPHLDEGSGRLVVPLETRFEIFDFALVHKGGLMSQDASTVNSPSGLYSSP</sequence>
<dbReference type="Gene3D" id="1.20.1280.50">
    <property type="match status" value="1"/>
</dbReference>
<dbReference type="SMART" id="SM00256">
    <property type="entry name" value="FBOX"/>
    <property type="match status" value="1"/>
</dbReference>
<dbReference type="AlphaFoldDB" id="A0A8H4R2Z1"/>